<reference evidence="5" key="1">
    <citation type="journal article" date="2019" name="Int. J. Syst. Evol. Microbiol.">
        <title>The Global Catalogue of Microorganisms (GCM) 10K type strain sequencing project: providing services to taxonomists for standard genome sequencing and annotation.</title>
        <authorList>
            <consortium name="The Broad Institute Genomics Platform"/>
            <consortium name="The Broad Institute Genome Sequencing Center for Infectious Disease"/>
            <person name="Wu L."/>
            <person name="Ma J."/>
        </authorList>
    </citation>
    <scope>NUCLEOTIDE SEQUENCE [LARGE SCALE GENOMIC DNA]</scope>
    <source>
        <strain evidence="5">JCM 18401</strain>
    </source>
</reference>
<dbReference type="PANTHER" id="PTHR46580">
    <property type="entry name" value="SENSOR KINASE-RELATED"/>
    <property type="match status" value="1"/>
</dbReference>
<dbReference type="InterPro" id="IPR028994">
    <property type="entry name" value="Integrin_alpha_N"/>
</dbReference>
<evidence type="ECO:0000313" key="5">
    <source>
        <dbReference type="Proteomes" id="UP001499988"/>
    </source>
</evidence>
<dbReference type="EMBL" id="BAABJZ010000081">
    <property type="protein sequence ID" value="GAA4890034.1"/>
    <property type="molecule type" value="Genomic_DNA"/>
</dbReference>
<sequence length="446" mass="48758">MNRKLLALLMAASLAACGGSSDDSSGDGDSTDTGGDGGNTQVGFTTLPSVEGYPVVWAIESADLNGDDWNDLILLRVADENGRDAYFQVLINDKEQGFTDNTSDYFDDATLPFAPQTFHLVDLTGNDKVDIVPVNSTHKDSPLFIQSETNRFIKSNNFDFAPLYQHDISTVNAWRILPGNVNSDGQLDLIMSIETWDPVAEIMNPYWVAMINQGNIDGMPHFVAEHWPVIFEDDTTMPYFFSGTSVDITGNGLSDIVYGGPAWQDGWVDQTVPLRILENQSGAWLDRPLTQGYGLVHMRDIVTADFNGNDWADIAAISHGYDQQPFPLDRNWILTNQTGTLMAEQTNEAVASQTGFTHSLATGDHSGNGAPDLLLVDPIANKPLRLLENNGQGQFSASNLDKPSDYKGGHFWLASQIVDLDNNGYGDIVLGGVQTENTDSIVIWAR</sequence>
<gene>
    <name evidence="4" type="ORF">GCM10023333_24130</name>
</gene>
<proteinExistence type="predicted"/>
<dbReference type="Gene3D" id="2.130.10.130">
    <property type="entry name" value="Integrin alpha, N-terminal"/>
    <property type="match status" value="1"/>
</dbReference>
<keyword evidence="5" id="KW-1185">Reference proteome</keyword>
<dbReference type="SUPFAM" id="SSF69318">
    <property type="entry name" value="Integrin alpha N-terminal domain"/>
    <property type="match status" value="2"/>
</dbReference>
<evidence type="ECO:0000256" key="1">
    <source>
        <dbReference type="ARBA" id="ARBA00022729"/>
    </source>
</evidence>
<dbReference type="PROSITE" id="PS51257">
    <property type="entry name" value="PROKAR_LIPOPROTEIN"/>
    <property type="match status" value="1"/>
</dbReference>
<dbReference type="PANTHER" id="PTHR46580:SF4">
    <property type="entry name" value="ATP_GTP-BINDING PROTEIN"/>
    <property type="match status" value="1"/>
</dbReference>
<evidence type="ECO:0000256" key="2">
    <source>
        <dbReference type="SAM" id="MobiDB-lite"/>
    </source>
</evidence>
<dbReference type="Proteomes" id="UP001499988">
    <property type="component" value="Unassembled WGS sequence"/>
</dbReference>
<feature type="signal peptide" evidence="3">
    <location>
        <begin position="1"/>
        <end position="18"/>
    </location>
</feature>
<feature type="region of interest" description="Disordered" evidence="2">
    <location>
        <begin position="19"/>
        <end position="43"/>
    </location>
</feature>
<organism evidence="4 5">
    <name type="scientific">Ferrimonas pelagia</name>
    <dbReference type="NCBI Taxonomy" id="1177826"/>
    <lineage>
        <taxon>Bacteria</taxon>
        <taxon>Pseudomonadati</taxon>
        <taxon>Pseudomonadota</taxon>
        <taxon>Gammaproteobacteria</taxon>
        <taxon>Alteromonadales</taxon>
        <taxon>Ferrimonadaceae</taxon>
        <taxon>Ferrimonas</taxon>
    </lineage>
</organism>
<feature type="chain" id="PRO_5047162554" description="VCBS repeat-containing protein" evidence="3">
    <location>
        <begin position="19"/>
        <end position="446"/>
    </location>
</feature>
<comment type="caution">
    <text evidence="4">The sequence shown here is derived from an EMBL/GenBank/DDBJ whole genome shotgun (WGS) entry which is preliminary data.</text>
</comment>
<evidence type="ECO:0000256" key="3">
    <source>
        <dbReference type="SAM" id="SignalP"/>
    </source>
</evidence>
<evidence type="ECO:0008006" key="6">
    <source>
        <dbReference type="Google" id="ProtNLM"/>
    </source>
</evidence>
<accession>A0ABP9F0N3</accession>
<dbReference type="Pfam" id="PF13517">
    <property type="entry name" value="FG-GAP_3"/>
    <property type="match status" value="1"/>
</dbReference>
<evidence type="ECO:0000313" key="4">
    <source>
        <dbReference type="EMBL" id="GAA4890034.1"/>
    </source>
</evidence>
<keyword evidence="1 3" id="KW-0732">Signal</keyword>
<dbReference type="InterPro" id="IPR013517">
    <property type="entry name" value="FG-GAP"/>
</dbReference>
<protein>
    <recommendedName>
        <fullName evidence="6">VCBS repeat-containing protein</fullName>
    </recommendedName>
</protein>
<dbReference type="RefSeq" id="WP_345335653.1">
    <property type="nucleotide sequence ID" value="NZ_BAABJZ010000081.1"/>
</dbReference>
<name>A0ABP9F0N3_9GAMM</name>